<evidence type="ECO:0000256" key="1">
    <source>
        <dbReference type="SAM" id="MobiDB-lite"/>
    </source>
</evidence>
<feature type="region of interest" description="Disordered" evidence="1">
    <location>
        <begin position="273"/>
        <end position="437"/>
    </location>
</feature>
<accession>A0A8S1ISL9</accession>
<feature type="compositionally biased region" description="Polar residues" evidence="1">
    <location>
        <begin position="403"/>
        <end position="417"/>
    </location>
</feature>
<dbReference type="InterPro" id="IPR019416">
    <property type="entry name" value="NCBP3"/>
</dbReference>
<feature type="compositionally biased region" description="Basic residues" evidence="1">
    <location>
        <begin position="328"/>
        <end position="339"/>
    </location>
</feature>
<dbReference type="Proteomes" id="UP000708148">
    <property type="component" value="Unassembled WGS sequence"/>
</dbReference>
<dbReference type="GO" id="GO:0000340">
    <property type="term" value="F:RNA 7-methylguanosine cap binding"/>
    <property type="evidence" value="ECO:0007669"/>
    <property type="project" value="InterPro"/>
</dbReference>
<organism evidence="2 3">
    <name type="scientific">Ostreobium quekettii</name>
    <dbReference type="NCBI Taxonomy" id="121088"/>
    <lineage>
        <taxon>Eukaryota</taxon>
        <taxon>Viridiplantae</taxon>
        <taxon>Chlorophyta</taxon>
        <taxon>core chlorophytes</taxon>
        <taxon>Ulvophyceae</taxon>
        <taxon>TCBD clade</taxon>
        <taxon>Bryopsidales</taxon>
        <taxon>Ostreobineae</taxon>
        <taxon>Ostreobiaceae</taxon>
        <taxon>Ostreobium</taxon>
    </lineage>
</organism>
<comment type="caution">
    <text evidence="2">The sequence shown here is derived from an EMBL/GenBank/DDBJ whole genome shotgun (WGS) entry which is preliminary data.</text>
</comment>
<evidence type="ECO:0000313" key="3">
    <source>
        <dbReference type="Proteomes" id="UP000708148"/>
    </source>
</evidence>
<keyword evidence="3" id="KW-1185">Reference proteome</keyword>
<dbReference type="GO" id="GO:0003729">
    <property type="term" value="F:mRNA binding"/>
    <property type="evidence" value="ECO:0007669"/>
    <property type="project" value="InterPro"/>
</dbReference>
<reference evidence="2" key="1">
    <citation type="submission" date="2020-12" db="EMBL/GenBank/DDBJ databases">
        <authorList>
            <person name="Iha C."/>
        </authorList>
    </citation>
    <scope>NUCLEOTIDE SEQUENCE</scope>
</reference>
<protein>
    <recommendedName>
        <fullName evidence="4">Nuclear cap-binding protein subunit 3</fullName>
    </recommendedName>
</protein>
<sequence>MDETGDVEMEAGQEGAEKTEQQMEEEREKHRRRAQRFGTPYVEPRKCNGPKSKTPVEKQKKEKRHKGKNRPAGARVQDQISAEELEARKRRAEKFGPVQEMQPAVKKLKLINRPFPERLLLEGRIDADPSLRRRLDTVHMYGVDLMSSKDVLRYFTDYGPTYVEWINDSSCNIVFGDGGSAMRAISELGTPVSVPEAGAKDPPGESGGPNADEGMKMETDGPKMDTEDSKTEKDGATPDPNYVGMYHWHRGHPFIKSKEAPAIHLMFRMATNEDRKPDAPKQTRKLWRLPMSKATRIQKLDATEGGKGQQNVTEEQSKRVGMTPSAKKNLRKRQRRKAQKEKEHMGGPKGDDVGTGSTGGQQGVEDLRGLITRLRLSPASGKEGRKPDTGSKIEAPAGHDTFTMGSANNDARSSDGNLGQDAKMPSNVGNSAPMVVE</sequence>
<name>A0A8S1ISL9_9CHLO</name>
<feature type="region of interest" description="Disordered" evidence="1">
    <location>
        <begin position="1"/>
        <end position="81"/>
    </location>
</feature>
<evidence type="ECO:0008006" key="4">
    <source>
        <dbReference type="Google" id="ProtNLM"/>
    </source>
</evidence>
<dbReference type="EMBL" id="CAJHUC010000713">
    <property type="protein sequence ID" value="CAD7697801.1"/>
    <property type="molecule type" value="Genomic_DNA"/>
</dbReference>
<proteinExistence type="predicted"/>
<feature type="compositionally biased region" description="Basic and acidic residues" evidence="1">
    <location>
        <begin position="15"/>
        <end position="28"/>
    </location>
</feature>
<dbReference type="PANTHER" id="PTHR16291">
    <property type="entry name" value="NUCLEAR CAP-BINDING PROTEIN SUBUNIT 3"/>
    <property type="match status" value="1"/>
</dbReference>
<feature type="compositionally biased region" description="Basic and acidic residues" evidence="1">
    <location>
        <begin position="382"/>
        <end position="391"/>
    </location>
</feature>
<feature type="compositionally biased region" description="Acidic residues" evidence="1">
    <location>
        <begin position="1"/>
        <end position="11"/>
    </location>
</feature>
<dbReference type="PANTHER" id="PTHR16291:SF0">
    <property type="entry name" value="NUCLEAR CAP-BINDING PROTEIN SUBUNIT 3"/>
    <property type="match status" value="1"/>
</dbReference>
<gene>
    <name evidence="2" type="ORF">OSTQU699_LOCUS3162</name>
</gene>
<feature type="compositionally biased region" description="Basic and acidic residues" evidence="1">
    <location>
        <begin position="213"/>
        <end position="236"/>
    </location>
</feature>
<dbReference type="GO" id="GO:0005634">
    <property type="term" value="C:nucleus"/>
    <property type="evidence" value="ECO:0007669"/>
    <property type="project" value="TreeGrafter"/>
</dbReference>
<feature type="compositionally biased region" description="Basic and acidic residues" evidence="1">
    <location>
        <begin position="340"/>
        <end position="352"/>
    </location>
</feature>
<dbReference type="Pfam" id="PF10309">
    <property type="entry name" value="NCBP3"/>
    <property type="match status" value="1"/>
</dbReference>
<dbReference type="OrthoDB" id="422106at2759"/>
<dbReference type="AlphaFoldDB" id="A0A8S1ISL9"/>
<feature type="region of interest" description="Disordered" evidence="1">
    <location>
        <begin position="192"/>
        <end position="239"/>
    </location>
</feature>
<evidence type="ECO:0000313" key="2">
    <source>
        <dbReference type="EMBL" id="CAD7697801.1"/>
    </source>
</evidence>